<proteinExistence type="predicted"/>
<dbReference type="RefSeq" id="WP_130586826.1">
    <property type="nucleotide sequence ID" value="NZ_AP019389.1"/>
</dbReference>
<evidence type="ECO:0000313" key="2">
    <source>
        <dbReference type="Proteomes" id="UP000290057"/>
    </source>
</evidence>
<dbReference type="EMBL" id="AP019389">
    <property type="protein sequence ID" value="BBI21289.1"/>
    <property type="molecule type" value="Genomic_DNA"/>
</dbReference>
<keyword evidence="2" id="KW-1185">Reference proteome</keyword>
<dbReference type="Proteomes" id="UP000290057">
    <property type="component" value="Chromosome"/>
</dbReference>
<dbReference type="AlphaFoldDB" id="A0A3T1CJX7"/>
<gene>
    <name evidence="1" type="ORF">EKJ_21360</name>
</gene>
<reference evidence="1 2" key="1">
    <citation type="submission" date="2019-01" db="EMBL/GenBank/DDBJ databases">
        <title>Complete genome sequence of Erythrobacter flavus KJ5.</title>
        <authorList>
            <person name="Kanesaki Y."/>
            <person name="Brotosudarmo T."/>
            <person name="Moriuchi R."/>
            <person name="Awai K."/>
        </authorList>
    </citation>
    <scope>NUCLEOTIDE SEQUENCE [LARGE SCALE GENOMIC DNA]</scope>
    <source>
        <strain evidence="1 2">KJ5</strain>
    </source>
</reference>
<accession>A0A3T1CJX7</accession>
<name>A0A3T1CJX7_9SPHN</name>
<organism evidence="1 2">
    <name type="scientific">Qipengyuania flava</name>
    <dbReference type="NCBI Taxonomy" id="192812"/>
    <lineage>
        <taxon>Bacteria</taxon>
        <taxon>Pseudomonadati</taxon>
        <taxon>Pseudomonadota</taxon>
        <taxon>Alphaproteobacteria</taxon>
        <taxon>Sphingomonadales</taxon>
        <taxon>Erythrobacteraceae</taxon>
        <taxon>Qipengyuania</taxon>
    </lineage>
</organism>
<sequence length="111" mass="11753">MEAGTGASDAEDAGEADADAGDAEAMTLYWLWHDPAAAPEGALDLHGDAHPFGPGMWLVRSPLTRSKLYHRIKWQLPEGTPLACAPLGDDPAGWPKFKGMEAGALSWLRGG</sequence>
<protein>
    <submittedName>
        <fullName evidence="1">Uncharacterized protein</fullName>
    </submittedName>
</protein>
<evidence type="ECO:0000313" key="1">
    <source>
        <dbReference type="EMBL" id="BBI21289.1"/>
    </source>
</evidence>